<dbReference type="InterPro" id="IPR051473">
    <property type="entry name" value="P2Ox-like"/>
</dbReference>
<dbReference type="RefSeq" id="WP_038077625.1">
    <property type="nucleotide sequence ID" value="NZ_JHEG04000001.1"/>
</dbReference>
<evidence type="ECO:0000313" key="10">
    <source>
        <dbReference type="Proteomes" id="UP000029738"/>
    </source>
</evidence>
<comment type="similarity">
    <text evidence="2">Belongs to the GMC oxidoreductase family.</text>
</comment>
<dbReference type="GO" id="GO:0050660">
    <property type="term" value="F:flavin adenine dinucleotide binding"/>
    <property type="evidence" value="ECO:0007669"/>
    <property type="project" value="InterPro"/>
</dbReference>
<dbReference type="SUPFAM" id="SSF51905">
    <property type="entry name" value="FAD/NAD(P)-binding domain"/>
    <property type="match status" value="1"/>
</dbReference>
<keyword evidence="5" id="KW-0560">Oxidoreductase</keyword>
<evidence type="ECO:0000259" key="6">
    <source>
        <dbReference type="Pfam" id="PF00732"/>
    </source>
</evidence>
<dbReference type="InterPro" id="IPR036188">
    <property type="entry name" value="FAD/NAD-bd_sf"/>
</dbReference>
<dbReference type="PANTHER" id="PTHR42784:SF1">
    <property type="entry name" value="PYRANOSE 2-OXIDASE"/>
    <property type="match status" value="1"/>
</dbReference>
<evidence type="ECO:0000259" key="7">
    <source>
        <dbReference type="Pfam" id="PF05199"/>
    </source>
</evidence>
<dbReference type="InterPro" id="IPR000172">
    <property type="entry name" value="GMC_OxRdtase_N"/>
</dbReference>
<dbReference type="OrthoDB" id="9798604at2"/>
<sequence length="630" mass="71007">MDFVPYHSGSAGSLQELETAVANQVIGARSFIAAPVQKFYVKFRTQNYRPNHLVTIRNNVDGWWQDIYGAYYNGEWVFFLEESKYRNGFKIKFVLDRQVWMEGEDIQLQPFGEHIFTEANVSFASVPLRYLHGYDNLRTDDSKLQQDAIPRNTDETIEYDVAIVGSGMGGGILADALSDSGQRVLVLEVGSLLYPTHMTNLPGDWSRLASHHQVGHFTNEPGSEFLFGVQMNFGGRSIFWSGLIPPMHDWEILAWPESIGEYLKSPQGYDRAEKLMRKQKTLGRFQNRIVRELQSTFSDYKVEDLPRSRHQPNLDNQGSLENVIEASTGTFSTASLLLDSLSFNGPVGRDNLTVNLNHLVTHIETDGSKAVAVVCQDLVGNQQRRYRAKRIVLAAGSLETPRIAIRSQLSDPNQKIGVGLTDHPAFFSNTYELDANSPYNGFENHAKILMYHKQATTTEHPYNVELLINPKYWDVAHADDDIWKQEVAKDQKTTVRLQFVFASPLDDRNRVFPRGEGQKLGVMVNRNLSGSNLFNEVRDLRNSILEFLQAPHNPNDGMHFGNEGTVHHAGGSMRMSRDRTGVVDENLKMEAYDNLYVCDVSVFPIIPAANPSLTLAALTLRLADHLAKLS</sequence>
<name>A0A0C1NB41_9CYAN</name>
<comment type="caution">
    <text evidence="9">The sequence shown here is derived from an EMBL/GenBank/DDBJ whole genome shotgun (WGS) entry which is preliminary data.</text>
</comment>
<dbReference type="STRING" id="1479485.DA73_0209930"/>
<evidence type="ECO:0000256" key="1">
    <source>
        <dbReference type="ARBA" id="ARBA00001974"/>
    </source>
</evidence>
<evidence type="ECO:0000256" key="5">
    <source>
        <dbReference type="ARBA" id="ARBA00023002"/>
    </source>
</evidence>
<gene>
    <name evidence="9" type="ORF">DA73_0209930</name>
    <name evidence="8" type="ORF">DA73_0400000355</name>
</gene>
<reference evidence="8" key="2">
    <citation type="submission" date="2019-11" db="EMBL/GenBank/DDBJ databases">
        <title>Improved Assembly of Tolypothrix boutellei genome.</title>
        <authorList>
            <person name="Sarangi A.N."/>
            <person name="Mukherjee M."/>
            <person name="Ghosh S."/>
            <person name="Singh D."/>
            <person name="Das A."/>
            <person name="Kant S."/>
            <person name="Prusty A."/>
            <person name="Tripathy S."/>
        </authorList>
    </citation>
    <scope>NUCLEOTIDE SEQUENCE</scope>
    <source>
        <strain evidence="8">VB521301</strain>
    </source>
</reference>
<dbReference type="Pfam" id="PF00732">
    <property type="entry name" value="GMC_oxred_N"/>
    <property type="match status" value="1"/>
</dbReference>
<comment type="cofactor">
    <cofactor evidence="1">
        <name>FAD</name>
        <dbReference type="ChEBI" id="CHEBI:57692"/>
    </cofactor>
</comment>
<evidence type="ECO:0000256" key="3">
    <source>
        <dbReference type="ARBA" id="ARBA00022630"/>
    </source>
</evidence>
<keyword evidence="4" id="KW-0274">FAD</keyword>
<evidence type="ECO:0000313" key="9">
    <source>
        <dbReference type="EMBL" id="KIE11952.1"/>
    </source>
</evidence>
<reference evidence="9" key="1">
    <citation type="journal article" date="2015" name="Genome Announc.">
        <title>Draft Genome Sequence of Tolypothrix boutellei Strain VB521301.</title>
        <authorList>
            <person name="Chandrababunaidu M.M."/>
            <person name="Singh D."/>
            <person name="Sen D."/>
            <person name="Bhan S."/>
            <person name="Das S."/>
            <person name="Gupta A."/>
            <person name="Adhikary S.P."/>
            <person name="Tripathy S."/>
        </authorList>
    </citation>
    <scope>NUCLEOTIDE SEQUENCE</scope>
    <source>
        <strain evidence="9">VB521301</strain>
    </source>
</reference>
<evidence type="ECO:0000313" key="8">
    <source>
        <dbReference type="EMBL" id="KAF3884119.1"/>
    </source>
</evidence>
<evidence type="ECO:0000256" key="2">
    <source>
        <dbReference type="ARBA" id="ARBA00010790"/>
    </source>
</evidence>
<dbReference type="EMBL" id="JHEG02000037">
    <property type="protein sequence ID" value="KIE11952.1"/>
    <property type="molecule type" value="Genomic_DNA"/>
</dbReference>
<feature type="domain" description="Glucose-methanol-choline oxidoreductase N-terminal" evidence="6">
    <location>
        <begin position="344"/>
        <end position="425"/>
    </location>
</feature>
<dbReference type="Proteomes" id="UP000029738">
    <property type="component" value="Unassembled WGS sequence"/>
</dbReference>
<dbReference type="InterPro" id="IPR007867">
    <property type="entry name" value="GMC_OxRtase_C"/>
</dbReference>
<dbReference type="GO" id="GO:0016614">
    <property type="term" value="F:oxidoreductase activity, acting on CH-OH group of donors"/>
    <property type="evidence" value="ECO:0007669"/>
    <property type="project" value="InterPro"/>
</dbReference>
<dbReference type="AlphaFoldDB" id="A0A0C1NB41"/>
<feature type="domain" description="Glucose-methanol-choline oxidoreductase C-terminal" evidence="7">
    <location>
        <begin position="564"/>
        <end position="618"/>
    </location>
</feature>
<evidence type="ECO:0000256" key="4">
    <source>
        <dbReference type="ARBA" id="ARBA00022827"/>
    </source>
</evidence>
<organism evidence="9">
    <name type="scientific">Tolypothrix bouteillei VB521301</name>
    <dbReference type="NCBI Taxonomy" id="1479485"/>
    <lineage>
        <taxon>Bacteria</taxon>
        <taxon>Bacillati</taxon>
        <taxon>Cyanobacteriota</taxon>
        <taxon>Cyanophyceae</taxon>
        <taxon>Nostocales</taxon>
        <taxon>Tolypothrichaceae</taxon>
        <taxon>Tolypothrix</taxon>
    </lineage>
</organism>
<dbReference type="Gene3D" id="3.50.50.60">
    <property type="entry name" value="FAD/NAD(P)-binding domain"/>
    <property type="match status" value="2"/>
</dbReference>
<proteinExistence type="inferred from homology"/>
<keyword evidence="10" id="KW-1185">Reference proteome</keyword>
<dbReference type="EMBL" id="JHEG04000001">
    <property type="protein sequence ID" value="KAF3884119.1"/>
    <property type="molecule type" value="Genomic_DNA"/>
</dbReference>
<keyword evidence="3" id="KW-0285">Flavoprotein</keyword>
<accession>A0A0C1NB41</accession>
<dbReference type="Pfam" id="PF05199">
    <property type="entry name" value="GMC_oxred_C"/>
    <property type="match status" value="1"/>
</dbReference>
<protein>
    <submittedName>
        <fullName evidence="8">GMC family oxidoreductase</fullName>
    </submittedName>
</protein>
<dbReference type="PANTHER" id="PTHR42784">
    <property type="entry name" value="PYRANOSE 2-OXIDASE"/>
    <property type="match status" value="1"/>
</dbReference>